<evidence type="ECO:0000256" key="1">
    <source>
        <dbReference type="SAM" id="SignalP"/>
    </source>
</evidence>
<evidence type="ECO:0000259" key="2">
    <source>
        <dbReference type="Pfam" id="PF26534"/>
    </source>
</evidence>
<reference evidence="3" key="1">
    <citation type="submission" date="2023-04" db="EMBL/GenBank/DDBJ databases">
        <title>Black Yeasts Isolated from many extreme environments.</title>
        <authorList>
            <person name="Coleine C."/>
            <person name="Stajich J.E."/>
            <person name="Selbmann L."/>
        </authorList>
    </citation>
    <scope>NUCLEOTIDE SEQUENCE</scope>
    <source>
        <strain evidence="3">CCFEE 5312</strain>
    </source>
</reference>
<gene>
    <name evidence="3" type="ORF">LTR09_008238</name>
</gene>
<sequence>MRSSIIAAVASLATFAVAAPEASFGSKHVARGGKCMSDSQAQKVATNFKDLIATYSDALANATVAVDFVDYSSSVNTLINSGCTGPVNLNSATFASRAEFEVGQGGQPAIPFEQLNLWHTCDTVIIRWRSAQTPEPVTGNIVIEATYAKKNPSNPWLIQTVYSEFNSGAWLVNLGVFTPSCNATTA</sequence>
<feature type="chain" id="PRO_5042571116" description="NTF2-like domain-containing protein" evidence="1">
    <location>
        <begin position="19"/>
        <end position="186"/>
    </location>
</feature>
<name>A0AAJ0DB74_9PEZI</name>
<evidence type="ECO:0000313" key="3">
    <source>
        <dbReference type="EMBL" id="KAK3050598.1"/>
    </source>
</evidence>
<keyword evidence="4" id="KW-1185">Reference proteome</keyword>
<dbReference type="EMBL" id="JAWDJX010000031">
    <property type="protein sequence ID" value="KAK3050598.1"/>
    <property type="molecule type" value="Genomic_DNA"/>
</dbReference>
<accession>A0AAJ0DB74</accession>
<feature type="domain" description="NTF2-like" evidence="2">
    <location>
        <begin position="34"/>
        <end position="176"/>
    </location>
</feature>
<dbReference type="Proteomes" id="UP001271007">
    <property type="component" value="Unassembled WGS sequence"/>
</dbReference>
<dbReference type="AlphaFoldDB" id="A0AAJ0DB74"/>
<organism evidence="3 4">
    <name type="scientific">Extremus antarcticus</name>
    <dbReference type="NCBI Taxonomy" id="702011"/>
    <lineage>
        <taxon>Eukaryota</taxon>
        <taxon>Fungi</taxon>
        <taxon>Dikarya</taxon>
        <taxon>Ascomycota</taxon>
        <taxon>Pezizomycotina</taxon>
        <taxon>Dothideomycetes</taxon>
        <taxon>Dothideomycetidae</taxon>
        <taxon>Mycosphaerellales</taxon>
        <taxon>Extremaceae</taxon>
        <taxon>Extremus</taxon>
    </lineage>
</organism>
<keyword evidence="1" id="KW-0732">Signal</keyword>
<feature type="signal peptide" evidence="1">
    <location>
        <begin position="1"/>
        <end position="18"/>
    </location>
</feature>
<dbReference type="Pfam" id="PF26534">
    <property type="entry name" value="NTF2_7"/>
    <property type="match status" value="1"/>
</dbReference>
<dbReference type="InterPro" id="IPR058645">
    <property type="entry name" value="NTF2-like_dom_7"/>
</dbReference>
<comment type="caution">
    <text evidence="3">The sequence shown here is derived from an EMBL/GenBank/DDBJ whole genome shotgun (WGS) entry which is preliminary data.</text>
</comment>
<protein>
    <recommendedName>
        <fullName evidence="2">NTF2-like domain-containing protein</fullName>
    </recommendedName>
</protein>
<proteinExistence type="predicted"/>
<evidence type="ECO:0000313" key="4">
    <source>
        <dbReference type="Proteomes" id="UP001271007"/>
    </source>
</evidence>